<dbReference type="AlphaFoldDB" id="A0A3A1U0W9"/>
<sequence length="75" mass="7677">MELTTYPTAALYALLALITAGVGVGIIVWQTGASRNALVARRSFLVGGVLLVLLGGVVLLTQIFAIVTASYGTLG</sequence>
<proteinExistence type="predicted"/>
<feature type="transmembrane region" description="Helical" evidence="1">
    <location>
        <begin position="44"/>
        <end position="71"/>
    </location>
</feature>
<gene>
    <name evidence="2" type="ORF">D1781_00425</name>
</gene>
<keyword evidence="3" id="KW-1185">Reference proteome</keyword>
<dbReference type="Proteomes" id="UP000265742">
    <property type="component" value="Unassembled WGS sequence"/>
</dbReference>
<comment type="caution">
    <text evidence="2">The sequence shown here is derived from an EMBL/GenBank/DDBJ whole genome shotgun (WGS) entry which is preliminary data.</text>
</comment>
<evidence type="ECO:0000256" key="1">
    <source>
        <dbReference type="SAM" id="Phobius"/>
    </source>
</evidence>
<name>A0A3A1U0W9_9MICO</name>
<dbReference type="RefSeq" id="WP_119480343.1">
    <property type="nucleotide sequence ID" value="NZ_QXTG01000001.1"/>
</dbReference>
<evidence type="ECO:0000313" key="3">
    <source>
        <dbReference type="Proteomes" id="UP000265742"/>
    </source>
</evidence>
<reference evidence="3" key="1">
    <citation type="submission" date="2018-09" db="EMBL/GenBank/DDBJ databases">
        <authorList>
            <person name="Kim I."/>
        </authorList>
    </citation>
    <scope>NUCLEOTIDE SEQUENCE [LARGE SCALE GENOMIC DNA]</scope>
    <source>
        <strain evidence="3">DD4a</strain>
    </source>
</reference>
<keyword evidence="1" id="KW-1133">Transmembrane helix</keyword>
<organism evidence="2 3">
    <name type="scientific">Amnibacterium setariae</name>
    <dbReference type="NCBI Taxonomy" id="2306585"/>
    <lineage>
        <taxon>Bacteria</taxon>
        <taxon>Bacillati</taxon>
        <taxon>Actinomycetota</taxon>
        <taxon>Actinomycetes</taxon>
        <taxon>Micrococcales</taxon>
        <taxon>Microbacteriaceae</taxon>
        <taxon>Amnibacterium</taxon>
    </lineage>
</organism>
<protein>
    <submittedName>
        <fullName evidence="2">Uncharacterized protein</fullName>
    </submittedName>
</protein>
<dbReference type="EMBL" id="QXTG01000001">
    <property type="protein sequence ID" value="RIX29980.1"/>
    <property type="molecule type" value="Genomic_DNA"/>
</dbReference>
<keyword evidence="1" id="KW-0472">Membrane</keyword>
<accession>A0A3A1U0W9</accession>
<feature type="transmembrane region" description="Helical" evidence="1">
    <location>
        <begin position="12"/>
        <end position="32"/>
    </location>
</feature>
<keyword evidence="1" id="KW-0812">Transmembrane</keyword>
<evidence type="ECO:0000313" key="2">
    <source>
        <dbReference type="EMBL" id="RIX29980.1"/>
    </source>
</evidence>